<evidence type="ECO:0000313" key="6">
    <source>
        <dbReference type="Proteomes" id="UP001200430"/>
    </source>
</evidence>
<comment type="caution">
    <text evidence="5">The sequence shown here is derived from an EMBL/GenBank/DDBJ whole genome shotgun (WGS) entry which is preliminary data.</text>
</comment>
<dbReference type="Pfam" id="PF03477">
    <property type="entry name" value="ATP-cone"/>
    <property type="match status" value="1"/>
</dbReference>
<dbReference type="PANTHER" id="PTHR21075:SF0">
    <property type="entry name" value="ANAEROBIC RIBONUCLEOSIDE-TRIPHOSPHATE REDUCTASE"/>
    <property type="match status" value="1"/>
</dbReference>
<dbReference type="PANTHER" id="PTHR21075">
    <property type="entry name" value="ANAEROBIC RIBONUCLEOSIDE-TRIPHOSPHATE REDUCTASE"/>
    <property type="match status" value="1"/>
</dbReference>
<dbReference type="GO" id="GO:0008998">
    <property type="term" value="F:ribonucleoside-triphosphate reductase (thioredoxin) activity"/>
    <property type="evidence" value="ECO:0007669"/>
    <property type="project" value="UniProtKB-EC"/>
</dbReference>
<sequence length="679" mass="76929">MVGYIRKRDGREVPFEKDRIRKAVMKAAAAVNIHDQKIGEAVTRQAESYLDIFFNHEGSPSVEQVQDLVEKILIEKGHADIAKAYILYRQQHSRLRDTRQLLGGAVEMVGQYLHKLDWKVNENSNMSYSLQGLNNYIASEITAQYWLNEIYPPSIREHHVSGDFHIHDLSNLSVYCCGWDLQDLLINGFTGVSTKIGSRPPKHFRSALGQIVNFFYTLQGEAAGAQAFSNFDTYLAPFVQADGLSYKDVRQALQEFVFNLNVPTRVGFQTPFTNITMDLTPPSSLRDLPAIIGGRLCDRKLGDFQREMDMINRAFADVMLDGDARGKVFTFPIPTYNITTEFDWDNETLEPIWEMTAKYGIPYFSNFINSDMSPDDARSMCCRLRLDNRELRKRGGGLFGSNPMTGSIGVVTLNMARIGYLAKDEDDFTKRVYDLMNSARESLEIKRKVLESLTESNLYPYSKFYLRTVKEDSGKYWNNHFNTVGLNGMNEAMLNFLGKDLTDSEAIECSRRIMNAMKDRMADYQADKESLYNLEATPAEGVTYRFAKADRDLFGSRIKCANHQSTLAGADPYYTNSSQLPVNATDDIFDALDLQDELQTVYTGGTVFHGFLGERLPNGDGAKKLVRKIAENYRLPYFTVTPTFSVCPIHGYIAGEHEFCPLCAAEAEAEREKEEVILS</sequence>
<keyword evidence="5" id="KW-0560">Oxidoreductase</keyword>
<dbReference type="InterPro" id="IPR005144">
    <property type="entry name" value="ATP-cone_dom"/>
</dbReference>
<dbReference type="PROSITE" id="PS51161">
    <property type="entry name" value="ATP_CONE"/>
    <property type="match status" value="1"/>
</dbReference>
<dbReference type="Gene3D" id="3.20.70.20">
    <property type="match status" value="1"/>
</dbReference>
<evidence type="ECO:0000256" key="2">
    <source>
        <dbReference type="ARBA" id="ARBA00022840"/>
    </source>
</evidence>
<feature type="domain" description="ATP-cone" evidence="4">
    <location>
        <begin position="3"/>
        <end position="96"/>
    </location>
</feature>
<dbReference type="SUPFAM" id="SSF51998">
    <property type="entry name" value="PFL-like glycyl radical enzymes"/>
    <property type="match status" value="1"/>
</dbReference>
<evidence type="ECO:0000256" key="1">
    <source>
        <dbReference type="ARBA" id="ARBA00022741"/>
    </source>
</evidence>
<dbReference type="CDD" id="cd01675">
    <property type="entry name" value="RNR_III"/>
    <property type="match status" value="1"/>
</dbReference>
<dbReference type="EMBL" id="JAKGUD010000009">
    <property type="protein sequence ID" value="MCF4142965.1"/>
    <property type="molecule type" value="Genomic_DNA"/>
</dbReference>
<evidence type="ECO:0000313" key="5">
    <source>
        <dbReference type="EMBL" id="MCF4142965.1"/>
    </source>
</evidence>
<dbReference type="Proteomes" id="UP001200430">
    <property type="component" value="Unassembled WGS sequence"/>
</dbReference>
<evidence type="ECO:0000256" key="3">
    <source>
        <dbReference type="PROSITE-ProRule" id="PRU00492"/>
    </source>
</evidence>
<name>A0ABS9EP68_9BACT</name>
<dbReference type="EC" id="1.17.4.2" evidence="5"/>
<reference evidence="5 6" key="1">
    <citation type="submission" date="2022-01" db="EMBL/GenBank/DDBJ databases">
        <title>Dethiosulfovibrio faecalis sp. nov., a novel proteolytic, non-sulfur-reducing bacterium isolated from a marine aquaculture solid waste bioreactor.</title>
        <authorList>
            <person name="Grabowski S."/>
            <person name="Apolinario E."/>
            <person name="Schneider N."/>
            <person name="Marshall C.W."/>
            <person name="Sowers K.R."/>
        </authorList>
    </citation>
    <scope>NUCLEOTIDE SEQUENCE [LARGE SCALE GENOMIC DNA]</scope>
    <source>
        <strain evidence="5 6">DSM 12537</strain>
    </source>
</reference>
<keyword evidence="6" id="KW-1185">Reference proteome</keyword>
<dbReference type="InterPro" id="IPR012833">
    <property type="entry name" value="NrdD"/>
</dbReference>
<keyword evidence="1 3" id="KW-0547">Nucleotide-binding</keyword>
<protein>
    <submittedName>
        <fullName evidence="5">Ribonucleoside triphosphate reductase</fullName>
        <ecNumber evidence="5">1.17.4.2</ecNumber>
    </submittedName>
</protein>
<evidence type="ECO:0000259" key="4">
    <source>
        <dbReference type="PROSITE" id="PS51161"/>
    </source>
</evidence>
<accession>A0ABS9EP68</accession>
<dbReference type="NCBIfam" id="TIGR02487">
    <property type="entry name" value="NrdD"/>
    <property type="match status" value="1"/>
</dbReference>
<gene>
    <name evidence="5" type="ORF">L2W38_09040</name>
</gene>
<keyword evidence="2 3" id="KW-0067">ATP-binding</keyword>
<dbReference type="Pfam" id="PF13597">
    <property type="entry name" value="NRDD"/>
    <property type="match status" value="1"/>
</dbReference>
<dbReference type="NCBIfam" id="NF006126">
    <property type="entry name" value="PRK08270.1"/>
    <property type="match status" value="1"/>
</dbReference>
<organism evidence="5 6">
    <name type="scientific">Dethiosulfovibrio marinus</name>
    <dbReference type="NCBI Taxonomy" id="133532"/>
    <lineage>
        <taxon>Bacteria</taxon>
        <taxon>Thermotogati</taxon>
        <taxon>Synergistota</taxon>
        <taxon>Synergistia</taxon>
        <taxon>Synergistales</taxon>
        <taxon>Dethiosulfovibrionaceae</taxon>
        <taxon>Dethiosulfovibrio</taxon>
    </lineage>
</organism>
<proteinExistence type="predicted"/>
<dbReference type="RefSeq" id="WP_236099678.1">
    <property type="nucleotide sequence ID" value="NZ_JAKGUD010000009.1"/>
</dbReference>